<dbReference type="InterPro" id="IPR026913">
    <property type="entry name" value="METTL24"/>
</dbReference>
<keyword evidence="3" id="KW-1185">Reference proteome</keyword>
<reference evidence="2 3" key="1">
    <citation type="submission" date="2014-03" db="EMBL/GenBank/DDBJ databases">
        <title>Draft genome of the hookworm Oesophagostomum dentatum.</title>
        <authorList>
            <person name="Mitreva M."/>
        </authorList>
    </citation>
    <scope>NUCLEOTIDE SEQUENCE [LARGE SCALE GENOMIC DNA]</scope>
    <source>
        <strain evidence="2 3">OD-Hann</strain>
    </source>
</reference>
<dbReference type="AlphaFoldDB" id="A0A0B1TFB9"/>
<accession>A0A0B1TFB9</accession>
<sequence length="196" mass="22520">MALEQKYTKEPIGVRSAWVRHYYEKQSQQRVELLQAMGNAKDFRTLYNVIVPEVQCPNLVRVGTVLDGGKYVCNPLSLPEGMCRIYSLGLSHQITFDQEIYDITGKRCRIHGYDVHPPSLAVKKAYESMNGTLETKFISRSKGNRILGCFMLDYALFSYEINPAAIRGCEYCFIHVDCMQRYGAVELKRYLNLIDL</sequence>
<name>A0A0B1TFB9_OESDE</name>
<organism evidence="2 3">
    <name type="scientific">Oesophagostomum dentatum</name>
    <name type="common">Nodular worm</name>
    <dbReference type="NCBI Taxonomy" id="61180"/>
    <lineage>
        <taxon>Eukaryota</taxon>
        <taxon>Metazoa</taxon>
        <taxon>Ecdysozoa</taxon>
        <taxon>Nematoda</taxon>
        <taxon>Chromadorea</taxon>
        <taxon>Rhabditida</taxon>
        <taxon>Rhabditina</taxon>
        <taxon>Rhabditomorpha</taxon>
        <taxon>Strongyloidea</taxon>
        <taxon>Strongylidae</taxon>
        <taxon>Oesophagostomum</taxon>
    </lineage>
</organism>
<dbReference type="OrthoDB" id="10006218at2759"/>
<dbReference type="PANTHER" id="PTHR32026">
    <property type="entry name" value="METHYLTRANSFERASE-LIKE PROTEIN 24"/>
    <property type="match status" value="1"/>
</dbReference>
<evidence type="ECO:0000313" key="3">
    <source>
        <dbReference type="Proteomes" id="UP000053660"/>
    </source>
</evidence>
<dbReference type="PANTHER" id="PTHR32026:SF27">
    <property type="entry name" value="METHYLTRANSFERASE FKBM DOMAIN-CONTAINING PROTEIN-RELATED"/>
    <property type="match status" value="1"/>
</dbReference>
<evidence type="ECO:0000259" key="1">
    <source>
        <dbReference type="Pfam" id="PF13383"/>
    </source>
</evidence>
<gene>
    <name evidence="2" type="ORF">OESDEN_04092</name>
</gene>
<dbReference type="Proteomes" id="UP000053660">
    <property type="component" value="Unassembled WGS sequence"/>
</dbReference>
<proteinExistence type="predicted"/>
<dbReference type="InterPro" id="IPR025714">
    <property type="entry name" value="Methyltranfer_dom"/>
</dbReference>
<protein>
    <recommendedName>
        <fullName evidence="1">Methyltransferase domain-containing protein</fullName>
    </recommendedName>
</protein>
<evidence type="ECO:0000313" key="2">
    <source>
        <dbReference type="EMBL" id="KHJ95959.1"/>
    </source>
</evidence>
<dbReference type="Pfam" id="PF13383">
    <property type="entry name" value="Methyltransf_22"/>
    <property type="match status" value="1"/>
</dbReference>
<feature type="domain" description="Methyltransferase" evidence="1">
    <location>
        <begin position="37"/>
        <end position="115"/>
    </location>
</feature>
<dbReference type="EMBL" id="KN549799">
    <property type="protein sequence ID" value="KHJ95959.1"/>
    <property type="molecule type" value="Genomic_DNA"/>
</dbReference>